<evidence type="ECO:0000256" key="4">
    <source>
        <dbReference type="ARBA" id="ARBA00022519"/>
    </source>
</evidence>
<comment type="subcellular location">
    <subcellularLocation>
        <location evidence="1">Cell inner membrane</location>
        <topology evidence="1">Multi-pass membrane protein</topology>
    </subcellularLocation>
</comment>
<dbReference type="InterPro" id="IPR025669">
    <property type="entry name" value="AAA_dom"/>
</dbReference>
<feature type="coiled-coil region" evidence="14">
    <location>
        <begin position="276"/>
        <end position="354"/>
    </location>
</feature>
<evidence type="ECO:0000256" key="6">
    <source>
        <dbReference type="ARBA" id="ARBA00022692"/>
    </source>
</evidence>
<dbReference type="PANTHER" id="PTHR32309">
    <property type="entry name" value="TYROSINE-PROTEIN KINASE"/>
    <property type="match status" value="1"/>
</dbReference>
<evidence type="ECO:0000256" key="10">
    <source>
        <dbReference type="ARBA" id="ARBA00022989"/>
    </source>
</evidence>
<evidence type="ECO:0000313" key="19">
    <source>
        <dbReference type="EMBL" id="PVX77971.1"/>
    </source>
</evidence>
<dbReference type="InterPro" id="IPR005702">
    <property type="entry name" value="Wzc-like_C"/>
</dbReference>
<dbReference type="GO" id="GO:0016301">
    <property type="term" value="F:kinase activity"/>
    <property type="evidence" value="ECO:0007669"/>
    <property type="project" value="UniProtKB-KW"/>
</dbReference>
<keyword evidence="7" id="KW-0547">Nucleotide-binding</keyword>
<evidence type="ECO:0000256" key="2">
    <source>
        <dbReference type="ARBA" id="ARBA00008883"/>
    </source>
</evidence>
<dbReference type="Pfam" id="PF13614">
    <property type="entry name" value="AAA_31"/>
    <property type="match status" value="1"/>
</dbReference>
<evidence type="ECO:0000256" key="9">
    <source>
        <dbReference type="ARBA" id="ARBA00022840"/>
    </source>
</evidence>
<keyword evidence="9" id="KW-0067">ATP-binding</keyword>
<evidence type="ECO:0000256" key="3">
    <source>
        <dbReference type="ARBA" id="ARBA00022475"/>
    </source>
</evidence>
<dbReference type="InterPro" id="IPR032807">
    <property type="entry name" value="GNVR"/>
</dbReference>
<evidence type="ECO:0000259" key="18">
    <source>
        <dbReference type="Pfam" id="PF13807"/>
    </source>
</evidence>
<keyword evidence="5" id="KW-0808">Transferase</keyword>
<evidence type="ECO:0000256" key="1">
    <source>
        <dbReference type="ARBA" id="ARBA00004429"/>
    </source>
</evidence>
<dbReference type="RefSeq" id="WP_116612925.1">
    <property type="nucleotide sequence ID" value="NZ_QEOB01000014.1"/>
</dbReference>
<feature type="domain" description="Tyrosine-protein kinase G-rich" evidence="18">
    <location>
        <begin position="390"/>
        <end position="468"/>
    </location>
</feature>
<accession>A0ABX5KG90</accession>
<evidence type="ECO:0000256" key="5">
    <source>
        <dbReference type="ARBA" id="ARBA00022679"/>
    </source>
</evidence>
<protein>
    <submittedName>
        <fullName evidence="19">Tyrosine-protein kinase Etk/Wzc</fullName>
    </submittedName>
</protein>
<dbReference type="InterPro" id="IPR050445">
    <property type="entry name" value="Bact_polysacc_biosynth/exp"/>
</dbReference>
<dbReference type="InterPro" id="IPR027417">
    <property type="entry name" value="P-loop_NTPase"/>
</dbReference>
<keyword evidence="20" id="KW-1185">Reference proteome</keyword>
<comment type="caution">
    <text evidence="19">The sequence shown here is derived from an EMBL/GenBank/DDBJ whole genome shotgun (WGS) entry which is preliminary data.</text>
</comment>
<keyword evidence="6 15" id="KW-0812">Transmembrane</keyword>
<dbReference type="NCBIfam" id="TIGR01007">
    <property type="entry name" value="eps_fam"/>
    <property type="match status" value="1"/>
</dbReference>
<sequence>MSPLKQSSADAKIESDEIDLTALLDVLVEHKLLIAVVTAVFMLLGALYAYLATPVYETNIVVQVEDSADSAAKSLIGNLSSMFDVKSTSDSEIQILGSRLVVSRAVDELGLYITARTVRFPFIGEWISRRAKSLSSPGFLGVGGYTWGTERIEVADFDLPSDLYDHQLKLTATGNGGYTLEGDSLTQIARGNVGTPLTISTSAGPGRLVVRKLFAEAGAAFVLERHSRLQTIDDVQKRLKIASAGKDSDVITASLQGRDPQLIAATLNEIGGQYLKQNADRKAAQAEQSLQFLSEQEPDMKRELEQAEDRFNQYRNEHGIIDIGQEAKVVLQQSADLENQLFTLRQKRQELLTRFGDEHPAVKAIDEQVNSTQTQVGRVSERIKALPLDEQGAVRLERDVRVNTDLYIALRNNMEQLRLIKAGKIGNVRIVDSAYVPEMPVKPKKLLVIAAATLLGLACGVGLAWLRDALFHGVSDPHTFETYTGLNVIATIPYSDAQAALARKIDGLDAKSAVLASVAPGDPAVESLRSLRTALQFSLLEAINNVVMISGATPGIGKSFISANLADLFAASGKRVLLIDADLRRGYLNQYLGVERERGLADVLLGKMTLAAATMRSVRPKLDFLATGEFQSNPSDLLENGRWSSLLEEATAQYDIVLVDAPPVLAVSDAEIMAPHAARVFLVARSGKTRVGEVDESVKRLDQVGTQVAGLLVNGMKPRGKFSYGGKYASYRYVSYGYEKRDKV</sequence>
<feature type="domain" description="Polysaccharide chain length determinant N-terminal" evidence="16">
    <location>
        <begin position="16"/>
        <end position="109"/>
    </location>
</feature>
<organism evidence="19 20">
    <name type="scientific">Paraburkholderia unamae</name>
    <dbReference type="NCBI Taxonomy" id="219649"/>
    <lineage>
        <taxon>Bacteria</taxon>
        <taxon>Pseudomonadati</taxon>
        <taxon>Pseudomonadota</taxon>
        <taxon>Betaproteobacteria</taxon>
        <taxon>Burkholderiales</taxon>
        <taxon>Burkholderiaceae</taxon>
        <taxon>Paraburkholderia</taxon>
    </lineage>
</organism>
<dbReference type="NCBIfam" id="TIGR01005">
    <property type="entry name" value="eps_transp_fam"/>
    <property type="match status" value="1"/>
</dbReference>
<proteinExistence type="inferred from homology"/>
<keyword evidence="8 19" id="KW-0418">Kinase</keyword>
<dbReference type="CDD" id="cd05387">
    <property type="entry name" value="BY-kinase"/>
    <property type="match status" value="1"/>
</dbReference>
<evidence type="ECO:0000256" key="15">
    <source>
        <dbReference type="SAM" id="Phobius"/>
    </source>
</evidence>
<dbReference type="InterPro" id="IPR005700">
    <property type="entry name" value="EPS_ExoP-like"/>
</dbReference>
<comment type="similarity">
    <text evidence="2">Belongs to the etk/wzc family.</text>
</comment>
<feature type="transmembrane region" description="Helical" evidence="15">
    <location>
        <begin position="32"/>
        <end position="51"/>
    </location>
</feature>
<evidence type="ECO:0000259" key="17">
    <source>
        <dbReference type="Pfam" id="PF13614"/>
    </source>
</evidence>
<evidence type="ECO:0000256" key="12">
    <source>
        <dbReference type="ARBA" id="ARBA00023137"/>
    </source>
</evidence>
<dbReference type="SUPFAM" id="SSF52540">
    <property type="entry name" value="P-loop containing nucleoside triphosphate hydrolases"/>
    <property type="match status" value="1"/>
</dbReference>
<dbReference type="EMBL" id="QEOB01000014">
    <property type="protein sequence ID" value="PVX77971.1"/>
    <property type="molecule type" value="Genomic_DNA"/>
</dbReference>
<gene>
    <name evidence="19" type="ORF">C7402_114202</name>
</gene>
<evidence type="ECO:0000256" key="14">
    <source>
        <dbReference type="SAM" id="Coils"/>
    </source>
</evidence>
<keyword evidence="11 15" id="KW-0472">Membrane</keyword>
<dbReference type="InterPro" id="IPR003856">
    <property type="entry name" value="LPS_length_determ_N"/>
</dbReference>
<keyword evidence="3" id="KW-1003">Cell membrane</keyword>
<evidence type="ECO:0000256" key="13">
    <source>
        <dbReference type="ARBA" id="ARBA00053015"/>
    </source>
</evidence>
<comment type="catalytic activity">
    <reaction evidence="13">
        <text>L-tyrosyl-[protein] + ATP = O-phospho-L-tyrosyl-[protein] + ADP + H(+)</text>
        <dbReference type="Rhea" id="RHEA:10596"/>
        <dbReference type="Rhea" id="RHEA-COMP:10136"/>
        <dbReference type="Rhea" id="RHEA-COMP:20101"/>
        <dbReference type="ChEBI" id="CHEBI:15378"/>
        <dbReference type="ChEBI" id="CHEBI:30616"/>
        <dbReference type="ChEBI" id="CHEBI:46858"/>
        <dbReference type="ChEBI" id="CHEBI:61978"/>
        <dbReference type="ChEBI" id="CHEBI:456216"/>
    </reaction>
</comment>
<dbReference type="Gene3D" id="3.40.50.300">
    <property type="entry name" value="P-loop containing nucleotide triphosphate hydrolases"/>
    <property type="match status" value="1"/>
</dbReference>
<evidence type="ECO:0000256" key="11">
    <source>
        <dbReference type="ARBA" id="ARBA00023136"/>
    </source>
</evidence>
<reference evidence="19 20" key="1">
    <citation type="submission" date="2018-05" db="EMBL/GenBank/DDBJ databases">
        <title>Genomic Encyclopedia of Type Strains, Phase IV (KMG-V): Genome sequencing to study the core and pangenomes of soil and plant-associated prokaryotes.</title>
        <authorList>
            <person name="Whitman W."/>
        </authorList>
    </citation>
    <scope>NUCLEOTIDE SEQUENCE [LARGE SCALE GENOMIC DNA]</scope>
    <source>
        <strain evidence="19 20">SCZa-39</strain>
    </source>
</reference>
<dbReference type="Pfam" id="PF02706">
    <property type="entry name" value="Wzz"/>
    <property type="match status" value="1"/>
</dbReference>
<dbReference type="Proteomes" id="UP000245712">
    <property type="component" value="Unassembled WGS sequence"/>
</dbReference>
<name>A0ABX5KG90_9BURK</name>
<evidence type="ECO:0000259" key="16">
    <source>
        <dbReference type="Pfam" id="PF02706"/>
    </source>
</evidence>
<keyword evidence="10 15" id="KW-1133">Transmembrane helix</keyword>
<evidence type="ECO:0000256" key="7">
    <source>
        <dbReference type="ARBA" id="ARBA00022741"/>
    </source>
</evidence>
<keyword evidence="12" id="KW-0829">Tyrosine-protein kinase</keyword>
<keyword evidence="14" id="KW-0175">Coiled coil</keyword>
<evidence type="ECO:0000313" key="20">
    <source>
        <dbReference type="Proteomes" id="UP000245712"/>
    </source>
</evidence>
<feature type="domain" description="AAA" evidence="17">
    <location>
        <begin position="546"/>
        <end position="673"/>
    </location>
</feature>
<dbReference type="PANTHER" id="PTHR32309:SF32">
    <property type="entry name" value="TYROSINE-PROTEIN KINASE ETK-RELATED"/>
    <property type="match status" value="1"/>
</dbReference>
<keyword evidence="4" id="KW-0997">Cell inner membrane</keyword>
<dbReference type="Pfam" id="PF23607">
    <property type="entry name" value="WZC_N"/>
    <property type="match status" value="1"/>
</dbReference>
<dbReference type="Pfam" id="PF13807">
    <property type="entry name" value="GNVR"/>
    <property type="match status" value="1"/>
</dbReference>
<feature type="transmembrane region" description="Helical" evidence="15">
    <location>
        <begin position="446"/>
        <end position="466"/>
    </location>
</feature>
<evidence type="ECO:0000256" key="8">
    <source>
        <dbReference type="ARBA" id="ARBA00022777"/>
    </source>
</evidence>